<keyword evidence="1" id="KW-1133">Transmembrane helix</keyword>
<reference evidence="3" key="1">
    <citation type="submission" date="2016-11" db="UniProtKB">
        <authorList>
            <consortium name="WormBaseParasite"/>
        </authorList>
    </citation>
    <scope>IDENTIFICATION</scope>
</reference>
<dbReference type="Pfam" id="PF10318">
    <property type="entry name" value="7TM_GPCR_Srh"/>
    <property type="match status" value="1"/>
</dbReference>
<accession>A0A1I7Z2X0</accession>
<evidence type="ECO:0000256" key="1">
    <source>
        <dbReference type="SAM" id="Phobius"/>
    </source>
</evidence>
<dbReference type="Proteomes" id="UP000095287">
    <property type="component" value="Unplaced"/>
</dbReference>
<dbReference type="InterPro" id="IPR019422">
    <property type="entry name" value="7TM_GPCR_serpentine_rcpt_Srh"/>
</dbReference>
<name>A0A1I7Z2X0_9BILA</name>
<dbReference type="AlphaFoldDB" id="A0A1I7Z2X0"/>
<keyword evidence="1" id="KW-0472">Membrane</keyword>
<keyword evidence="2" id="KW-1185">Reference proteome</keyword>
<organism evidence="2 3">
    <name type="scientific">Steinernema glaseri</name>
    <dbReference type="NCBI Taxonomy" id="37863"/>
    <lineage>
        <taxon>Eukaryota</taxon>
        <taxon>Metazoa</taxon>
        <taxon>Ecdysozoa</taxon>
        <taxon>Nematoda</taxon>
        <taxon>Chromadorea</taxon>
        <taxon>Rhabditida</taxon>
        <taxon>Tylenchina</taxon>
        <taxon>Panagrolaimomorpha</taxon>
        <taxon>Strongyloidoidea</taxon>
        <taxon>Steinernematidae</taxon>
        <taxon>Steinernema</taxon>
    </lineage>
</organism>
<evidence type="ECO:0000313" key="3">
    <source>
        <dbReference type="WBParaSite" id="L893_g22059.t1"/>
    </source>
</evidence>
<feature type="transmembrane region" description="Helical" evidence="1">
    <location>
        <begin position="80"/>
        <end position="108"/>
    </location>
</feature>
<sequence>MFAFILLALSLLVTVTIVVLAILCIMTLRAQRGSMSAKTYNVQLLLIANLLVLVLLPVLFDLTPLAIAAGFIYLQSRYSYISLTLADFLPFLDITLSYLATLIFVAPYRQAVRQILWKHHIASPVTSVQKVAVVKR</sequence>
<evidence type="ECO:0000313" key="2">
    <source>
        <dbReference type="Proteomes" id="UP000095287"/>
    </source>
</evidence>
<dbReference type="WBParaSite" id="L893_g22059.t1">
    <property type="protein sequence ID" value="L893_g22059.t1"/>
    <property type="gene ID" value="L893_g22059"/>
</dbReference>
<protein>
    <submittedName>
        <fullName evidence="3">G_PROTEIN_RECEP_F1_2 domain-containing protein</fullName>
    </submittedName>
</protein>
<keyword evidence="1" id="KW-0812">Transmembrane</keyword>
<feature type="transmembrane region" description="Helical" evidence="1">
    <location>
        <begin position="6"/>
        <end position="28"/>
    </location>
</feature>
<proteinExistence type="predicted"/>
<feature type="transmembrane region" description="Helical" evidence="1">
    <location>
        <begin position="40"/>
        <end position="60"/>
    </location>
</feature>